<protein>
    <submittedName>
        <fullName evidence="1">Uncharacterized protein</fullName>
    </submittedName>
</protein>
<dbReference type="Proteomes" id="UP000198596">
    <property type="component" value="Unassembled WGS sequence"/>
</dbReference>
<dbReference type="AlphaFoldDB" id="A0A1I2GYR9"/>
<sequence>MKTIRISKNITINNLTTQTELLNVYKDLLSELKQKYPPSNAQGRNWDYYLKNNRKTCVSLSNSLNSYTESLLKIHNVSDVTISAKPNYKEFLVFYKISIEEYDFVNAEINLHFQSRQFELLEILEQSVLVKGSEPEDFPLIFDLNNADLSISEYLI</sequence>
<organism evidence="1 2">
    <name type="scientific">Flavobacterium xueshanense</name>
    <dbReference type="NCBI Taxonomy" id="935223"/>
    <lineage>
        <taxon>Bacteria</taxon>
        <taxon>Pseudomonadati</taxon>
        <taxon>Bacteroidota</taxon>
        <taxon>Flavobacteriia</taxon>
        <taxon>Flavobacteriales</taxon>
        <taxon>Flavobacteriaceae</taxon>
        <taxon>Flavobacterium</taxon>
    </lineage>
</organism>
<evidence type="ECO:0000313" key="2">
    <source>
        <dbReference type="Proteomes" id="UP000198596"/>
    </source>
</evidence>
<reference evidence="2" key="1">
    <citation type="submission" date="2016-10" db="EMBL/GenBank/DDBJ databases">
        <authorList>
            <person name="Varghese N."/>
            <person name="Submissions S."/>
        </authorList>
    </citation>
    <scope>NUCLEOTIDE SEQUENCE [LARGE SCALE GENOMIC DNA]</scope>
    <source>
        <strain evidence="2">CGMCC 1.9227</strain>
    </source>
</reference>
<proteinExistence type="predicted"/>
<dbReference type="EMBL" id="FONQ01000012">
    <property type="protein sequence ID" value="SFF22905.1"/>
    <property type="molecule type" value="Genomic_DNA"/>
</dbReference>
<name>A0A1I2GYR9_9FLAO</name>
<dbReference type="STRING" id="935223.SAMN04488131_11213"/>
<evidence type="ECO:0000313" key="1">
    <source>
        <dbReference type="EMBL" id="SFF22905.1"/>
    </source>
</evidence>
<keyword evidence="2" id="KW-1185">Reference proteome</keyword>
<accession>A0A1I2GYR9</accession>
<gene>
    <name evidence="1" type="ORF">SAMN04488131_11213</name>
</gene>
<dbReference type="RefSeq" id="WP_091206390.1">
    <property type="nucleotide sequence ID" value="NZ_FONQ01000012.1"/>
</dbReference>